<dbReference type="EMBL" id="LAZR01012728">
    <property type="protein sequence ID" value="KKM25394.1"/>
    <property type="molecule type" value="Genomic_DNA"/>
</dbReference>
<gene>
    <name evidence="1" type="ORF">LCGC14_1595400</name>
</gene>
<evidence type="ECO:0000313" key="1">
    <source>
        <dbReference type="EMBL" id="KKM25394.1"/>
    </source>
</evidence>
<name>A0A0F9IZ25_9ZZZZ</name>
<dbReference type="AlphaFoldDB" id="A0A0F9IZ25"/>
<reference evidence="1" key="1">
    <citation type="journal article" date="2015" name="Nature">
        <title>Complex archaea that bridge the gap between prokaryotes and eukaryotes.</title>
        <authorList>
            <person name="Spang A."/>
            <person name="Saw J.H."/>
            <person name="Jorgensen S.L."/>
            <person name="Zaremba-Niedzwiedzka K."/>
            <person name="Martijn J."/>
            <person name="Lind A.E."/>
            <person name="van Eijk R."/>
            <person name="Schleper C."/>
            <person name="Guy L."/>
            <person name="Ettema T.J."/>
        </authorList>
    </citation>
    <scope>NUCLEOTIDE SEQUENCE</scope>
</reference>
<feature type="non-terminal residue" evidence="1">
    <location>
        <position position="832"/>
    </location>
</feature>
<accession>A0A0F9IZ25</accession>
<sequence length="832" mass="92413">MATLNINDIAYGEIEFRRRTYPTGKFMVQSGVAVSEGDLIDLIANYTTNGGTSSTTLYKGRIVDRSFEKVKTITTESEAEEMEKVRPQARYSGTLGGLIQDLAREEFNYLSMTLSASSPYMYRSYHNFKDVANFSFPPLEHTPYGWINYSGGSGTKHAYVLDTVWGHRKVLELYSNAATSWAAARYEWAYQQEVSICNYDIWIATNTNTKQFTLRLGNFYHYPVYDGVQLRFENDGKIYYRNGYSPDTWVDTGEIYAANTYYRLTFYLDGGTGKWALDINGVNKLTDINIVGDVSTYFIEGIHIITNSTDTNQYVWIDAPGFDQDKIDYEQNYILGTNQYYEMDQLNYDTGYMKYILAGDMTLRQYFDMYADQYLYTWYIKPDYELLFNDGAVDSGVDLGATSNVRNIDGKKQIKNFDKVILLGGFVGGSQLEASFGAGNVIVKDTYAGITDYDVLLSMAEEIYNQKIRNPISVALDYLNLIEGYIQVGEELTIIGNVFRFKRSEEYICTSDTQFKLKGVKVYIVDGQIEHIELFLDDVLVFEVRGVDEELPTQNSALINQVGSGGVSTATGVGGESNSMVNIGTAGVGVYKQKTGVQFEMKNINAGSNKITITDDTGNNEIDIDLDISELLENPPTEDLATKAPTSQWAFDHKANAVANIKHLTDNQVAALHARYTDTEAKSAVTFGDVDSGTDFNSHSEQVKAGFHLAGGGTITVDGSYRVGWTSRMMVIAAGRGTHFSTNGFFQMDQPTSGVITAVGGGTANTWNASGIIISGWNSLYYILPIGSSSTSIAANFRMVGYTSDLEIPDDWILIAKKCHEAGAEHIKFGVG</sequence>
<protein>
    <submittedName>
        <fullName evidence="1">Uncharacterized protein</fullName>
    </submittedName>
</protein>
<organism evidence="1">
    <name type="scientific">marine sediment metagenome</name>
    <dbReference type="NCBI Taxonomy" id="412755"/>
    <lineage>
        <taxon>unclassified sequences</taxon>
        <taxon>metagenomes</taxon>
        <taxon>ecological metagenomes</taxon>
    </lineage>
</organism>
<comment type="caution">
    <text evidence="1">The sequence shown here is derived from an EMBL/GenBank/DDBJ whole genome shotgun (WGS) entry which is preliminary data.</text>
</comment>
<proteinExistence type="predicted"/>